<reference evidence="2 3" key="1">
    <citation type="submission" date="2016-05" db="EMBL/GenBank/DDBJ databases">
        <title>A degradative enzymes factory behind the ericoid mycorrhizal symbiosis.</title>
        <authorList>
            <consortium name="DOE Joint Genome Institute"/>
            <person name="Martino E."/>
            <person name="Morin E."/>
            <person name="Grelet G."/>
            <person name="Kuo A."/>
            <person name="Kohler A."/>
            <person name="Daghino S."/>
            <person name="Barry K."/>
            <person name="Choi C."/>
            <person name="Cichocki N."/>
            <person name="Clum A."/>
            <person name="Copeland A."/>
            <person name="Hainaut M."/>
            <person name="Haridas S."/>
            <person name="Labutti K."/>
            <person name="Lindquist E."/>
            <person name="Lipzen A."/>
            <person name="Khouja H.-R."/>
            <person name="Murat C."/>
            <person name="Ohm R."/>
            <person name="Olson A."/>
            <person name="Spatafora J."/>
            <person name="Veneault-Fourrey C."/>
            <person name="Henrissat B."/>
            <person name="Grigoriev I."/>
            <person name="Martin F."/>
            <person name="Perotto S."/>
        </authorList>
    </citation>
    <scope>NUCLEOTIDE SEQUENCE [LARGE SCALE GENOMIC DNA]</scope>
    <source>
        <strain evidence="2 3">UAMH 7357</strain>
    </source>
</reference>
<name>A0A2J6Q4C0_9HELO</name>
<dbReference type="Proteomes" id="UP000235672">
    <property type="component" value="Unassembled WGS sequence"/>
</dbReference>
<evidence type="ECO:0000313" key="2">
    <source>
        <dbReference type="EMBL" id="PMD21093.1"/>
    </source>
</evidence>
<organism evidence="2 3">
    <name type="scientific">Hyaloscypha hepaticicola</name>
    <dbReference type="NCBI Taxonomy" id="2082293"/>
    <lineage>
        <taxon>Eukaryota</taxon>
        <taxon>Fungi</taxon>
        <taxon>Dikarya</taxon>
        <taxon>Ascomycota</taxon>
        <taxon>Pezizomycotina</taxon>
        <taxon>Leotiomycetes</taxon>
        <taxon>Helotiales</taxon>
        <taxon>Hyaloscyphaceae</taxon>
        <taxon>Hyaloscypha</taxon>
    </lineage>
</organism>
<dbReference type="OrthoDB" id="3599573at2759"/>
<evidence type="ECO:0000313" key="3">
    <source>
        <dbReference type="Proteomes" id="UP000235672"/>
    </source>
</evidence>
<keyword evidence="3" id="KW-1185">Reference proteome</keyword>
<feature type="region of interest" description="Disordered" evidence="1">
    <location>
        <begin position="230"/>
        <end position="263"/>
    </location>
</feature>
<gene>
    <name evidence="2" type="ORF">NA56DRAFT_645817</name>
</gene>
<proteinExistence type="predicted"/>
<feature type="compositionally biased region" description="Basic and acidic residues" evidence="1">
    <location>
        <begin position="234"/>
        <end position="247"/>
    </location>
</feature>
<dbReference type="AlphaFoldDB" id="A0A2J6Q4C0"/>
<accession>A0A2J6Q4C0</accession>
<protein>
    <submittedName>
        <fullName evidence="2">Uncharacterized protein</fullName>
    </submittedName>
</protein>
<dbReference type="STRING" id="1745343.A0A2J6Q4C0"/>
<dbReference type="EMBL" id="KZ613482">
    <property type="protein sequence ID" value="PMD21093.1"/>
    <property type="molecule type" value="Genomic_DNA"/>
</dbReference>
<evidence type="ECO:0000256" key="1">
    <source>
        <dbReference type="SAM" id="MobiDB-lite"/>
    </source>
</evidence>
<sequence length="349" mass="40230">MDVSPERRLRGKVNFITWKREFEREAKAHDVLDLFTGDKEILEKPQKEDYIDDDDDKDGITIASTQKTLKNFHANTLRYTIDYNNWKSNRDSLRTANKLLNAWLCESICIKIEAAKHAKEAYDIIIARYKINNERARDELLSEMRKLNIENCVDVTEYLNKLRRFRSDLAGVDYKLTDGLYVTALLDGLDNKKWASFKDKWDTIRAIQLDANPDAAPSIDLLEERLHNKALTKQRREDEKRKQDKAKTKANVRTDPYPSFYSTKEEDRNQVKCNACSKTGHTKVTCWKLHPEKTPRALKDRIQSQTNNKGGSRFTKPADSTTIGDMAAFVAADVVDFKTKLDATTSIDA</sequence>
<dbReference type="Pfam" id="PF14223">
    <property type="entry name" value="Retrotran_gag_2"/>
    <property type="match status" value="1"/>
</dbReference>